<dbReference type="Proteomes" id="UP000608345">
    <property type="component" value="Unassembled WGS sequence"/>
</dbReference>
<keyword evidence="1" id="KW-0812">Transmembrane</keyword>
<keyword evidence="3" id="KW-1185">Reference proteome</keyword>
<feature type="transmembrane region" description="Helical" evidence="1">
    <location>
        <begin position="20"/>
        <end position="38"/>
    </location>
</feature>
<sequence>MAMLPSHAARQIHVQSGQALVLGILLLGMLAIAMNALFSTGRLIGVKARQLNTVDAGAYSGALIQARALNMQAYINIAQIGHQMAMAHLVTLGSWAKFSATQGQQASAGNPPAYLIGMMFGSGHMQAYQSARKARAIANIANPGNELFQAFEAHDKAVHKVLQAASLAIDKTLESARNRAIEKVILANYPEPHIRKELSWEVQHDNFQGFSAVFEPTGNYRSLIGQVAGVYRFLDERNHVRKNAWMVNDKCPWKRHELRRRGQTVLDEKGNWQSIDTESYHALRSNRWIGCYFREYPMGWGWVPGNANSMAMDLPHTQTPPDNFSGIDFWRWVRQATQWNIYGGNQNPLANSRAVAARQRWQGGGLANYVDIANAGRQSSVEFTLSLTRKNAWGHDFTVNSRAQTFFERPQARADRRVEKANFWHPFWQVRLVDTGLKVLE</sequence>
<keyword evidence="1" id="KW-1133">Transmembrane helix</keyword>
<reference evidence="2" key="2">
    <citation type="submission" date="2020-09" db="EMBL/GenBank/DDBJ databases">
        <authorList>
            <person name="Sun Q."/>
            <person name="Kim S."/>
        </authorList>
    </citation>
    <scope>NUCLEOTIDE SEQUENCE</scope>
    <source>
        <strain evidence="2">KCTC 23732</strain>
    </source>
</reference>
<accession>A0A918JLG7</accession>
<dbReference type="AlphaFoldDB" id="A0A918JLG7"/>
<gene>
    <name evidence="2" type="ORF">GCM10011450_17360</name>
</gene>
<evidence type="ECO:0000256" key="1">
    <source>
        <dbReference type="SAM" id="Phobius"/>
    </source>
</evidence>
<dbReference type="EMBL" id="BMYS01000011">
    <property type="protein sequence ID" value="GGW87933.1"/>
    <property type="molecule type" value="Genomic_DNA"/>
</dbReference>
<organism evidence="2 3">
    <name type="scientific">Advenella faeciporci</name>
    <dbReference type="NCBI Taxonomy" id="797535"/>
    <lineage>
        <taxon>Bacteria</taxon>
        <taxon>Pseudomonadati</taxon>
        <taxon>Pseudomonadota</taxon>
        <taxon>Betaproteobacteria</taxon>
        <taxon>Burkholderiales</taxon>
        <taxon>Alcaligenaceae</taxon>
    </lineage>
</organism>
<keyword evidence="1" id="KW-0472">Membrane</keyword>
<reference evidence="2" key="1">
    <citation type="journal article" date="2014" name="Int. J. Syst. Evol. Microbiol.">
        <title>Complete genome sequence of Corynebacterium casei LMG S-19264T (=DSM 44701T), isolated from a smear-ripened cheese.</title>
        <authorList>
            <consortium name="US DOE Joint Genome Institute (JGI-PGF)"/>
            <person name="Walter F."/>
            <person name="Albersmeier A."/>
            <person name="Kalinowski J."/>
            <person name="Ruckert C."/>
        </authorList>
    </citation>
    <scope>NUCLEOTIDE SEQUENCE</scope>
    <source>
        <strain evidence="2">KCTC 23732</strain>
    </source>
</reference>
<evidence type="ECO:0000313" key="3">
    <source>
        <dbReference type="Proteomes" id="UP000608345"/>
    </source>
</evidence>
<dbReference type="RefSeq" id="WP_229793955.1">
    <property type="nucleotide sequence ID" value="NZ_BAABFY010000006.1"/>
</dbReference>
<comment type="caution">
    <text evidence="2">The sequence shown here is derived from an EMBL/GenBank/DDBJ whole genome shotgun (WGS) entry which is preliminary data.</text>
</comment>
<protein>
    <submittedName>
        <fullName evidence="2">Uncharacterized protein</fullName>
    </submittedName>
</protein>
<proteinExistence type="predicted"/>
<evidence type="ECO:0000313" key="2">
    <source>
        <dbReference type="EMBL" id="GGW87933.1"/>
    </source>
</evidence>
<name>A0A918JLG7_9BURK</name>